<dbReference type="PANTHER" id="PTHR43211:SF1">
    <property type="entry name" value="BLL6422 PROTEIN"/>
    <property type="match status" value="1"/>
</dbReference>
<evidence type="ECO:0000259" key="2">
    <source>
        <dbReference type="Pfam" id="PF18288"/>
    </source>
</evidence>
<reference evidence="3 4" key="1">
    <citation type="submission" date="2015-11" db="EMBL/GenBank/DDBJ databases">
        <title>Genomic Taxonomy of the Vibrionaceae.</title>
        <authorList>
            <person name="Gomez-Gil B."/>
            <person name="Enciso-Ibarra J."/>
        </authorList>
    </citation>
    <scope>NUCLEOTIDE SEQUENCE [LARGE SCALE GENOMIC DNA]</scope>
    <source>
        <strain evidence="3 4">CAIM 912</strain>
    </source>
</reference>
<gene>
    <name evidence="3" type="ORF">ATN88_22640</name>
</gene>
<dbReference type="OrthoDB" id="9775905at2"/>
<dbReference type="InterPro" id="IPR041072">
    <property type="entry name" value="FAA_hydro_N"/>
</dbReference>
<dbReference type="InterPro" id="IPR036663">
    <property type="entry name" value="Fumarylacetoacetase_C_sf"/>
</dbReference>
<evidence type="ECO:0000259" key="1">
    <source>
        <dbReference type="Pfam" id="PF01557"/>
    </source>
</evidence>
<dbReference type="STRING" id="294935.ATN88_22640"/>
<dbReference type="AlphaFoldDB" id="A0A135I4R0"/>
<dbReference type="EMBL" id="LNTY01000054">
    <property type="protein sequence ID" value="KXF80415.1"/>
    <property type="molecule type" value="Genomic_DNA"/>
</dbReference>
<dbReference type="Pfam" id="PF18288">
    <property type="entry name" value="FAA_hydro_N_2"/>
    <property type="match status" value="1"/>
</dbReference>
<accession>A0A135I4R0</accession>
<protein>
    <submittedName>
        <fullName evidence="3">2-keto-4-pentenoate hydratase</fullName>
    </submittedName>
</protein>
<proteinExistence type="predicted"/>
<dbReference type="SUPFAM" id="SSF56529">
    <property type="entry name" value="FAH"/>
    <property type="match status" value="1"/>
</dbReference>
<dbReference type="PANTHER" id="PTHR43211">
    <property type="entry name" value="FUMARYLACETOACETATE HYDROLASE"/>
    <property type="match status" value="1"/>
</dbReference>
<feature type="domain" description="Fumarylacetoacetase N-terminal" evidence="2">
    <location>
        <begin position="1"/>
        <end position="77"/>
    </location>
</feature>
<evidence type="ECO:0000313" key="4">
    <source>
        <dbReference type="Proteomes" id="UP000070529"/>
    </source>
</evidence>
<dbReference type="InterPro" id="IPR011234">
    <property type="entry name" value="Fumarylacetoacetase-like_C"/>
</dbReference>
<dbReference type="Gene3D" id="3.90.850.10">
    <property type="entry name" value="Fumarylacetoacetase-like, C-terminal domain"/>
    <property type="match status" value="1"/>
</dbReference>
<dbReference type="RefSeq" id="WP_067419427.1">
    <property type="nucleotide sequence ID" value="NZ_LNTY01000054.1"/>
</dbReference>
<evidence type="ECO:0000313" key="3">
    <source>
        <dbReference type="EMBL" id="KXF80415.1"/>
    </source>
</evidence>
<dbReference type="GO" id="GO:0003824">
    <property type="term" value="F:catalytic activity"/>
    <property type="evidence" value="ECO:0007669"/>
    <property type="project" value="InterPro"/>
</dbReference>
<sequence length="326" mass="35820">MKLASLKHRRDGKLILVSRDLSQAVDASDIAYTLQDALDEWDTLSPLLQARYDALNDNKVAGRFPFNPKDCASPLPRAFQWADGSAYVNHVELVRKARGAEMPASFWTDPLMYQGMSDRFLAPCDDIELCDEAWGCDFEAEVAVITDDVPMATAADAAGKHIRLLMLVNDVSLRNLIPSELAKGFGFFQSKPASAFSPIAITPDELSDAWAGNKVHLPLEVHLNHEQFGAPDAGVDMTFDFSELIAHAAKSRHLSAGTIVGSGTVSNLDRSKGSCCIAERRMLEILEVGSPNTPFLHYGDRVSIEMHDSQGRSIFGRIEQEVVPFK</sequence>
<comment type="caution">
    <text evidence="3">The sequence shown here is derived from an EMBL/GenBank/DDBJ whole genome shotgun (WGS) entry which is preliminary data.</text>
</comment>
<name>A0A135I4R0_9GAMM</name>
<feature type="domain" description="Fumarylacetoacetase-like C-terminal" evidence="1">
    <location>
        <begin position="81"/>
        <end position="322"/>
    </location>
</feature>
<dbReference type="Pfam" id="PF01557">
    <property type="entry name" value="FAA_hydrolase"/>
    <property type="match status" value="1"/>
</dbReference>
<organism evidence="3 4">
    <name type="scientific">Enterovibrio coralii</name>
    <dbReference type="NCBI Taxonomy" id="294935"/>
    <lineage>
        <taxon>Bacteria</taxon>
        <taxon>Pseudomonadati</taxon>
        <taxon>Pseudomonadota</taxon>
        <taxon>Gammaproteobacteria</taxon>
        <taxon>Vibrionales</taxon>
        <taxon>Vibrionaceae</taxon>
        <taxon>Enterovibrio</taxon>
    </lineage>
</organism>
<keyword evidence="4" id="KW-1185">Reference proteome</keyword>
<dbReference type="Proteomes" id="UP000070529">
    <property type="component" value="Unassembled WGS sequence"/>
</dbReference>